<dbReference type="RefSeq" id="XP_019627336.1">
    <property type="nucleotide sequence ID" value="XM_019771777.1"/>
</dbReference>
<feature type="compositionally biased region" description="Basic and acidic residues" evidence="10">
    <location>
        <begin position="72"/>
        <end position="81"/>
    </location>
</feature>
<dbReference type="AlphaFoldDB" id="A0A6P4ZCC5"/>
<comment type="similarity">
    <text evidence="1">Belongs to the cAMP-dependent kinase regulatory chain family.</text>
</comment>
<evidence type="ECO:0000256" key="5">
    <source>
        <dbReference type="ARBA" id="ARBA00022741"/>
    </source>
</evidence>
<evidence type="ECO:0000256" key="4">
    <source>
        <dbReference type="ARBA" id="ARBA00022737"/>
    </source>
</evidence>
<dbReference type="PRINTS" id="PR00103">
    <property type="entry name" value="CAMPKINASE"/>
</dbReference>
<feature type="binding site" evidence="9">
    <location>
        <position position="323"/>
    </location>
    <ligand>
        <name>3',5'-cyclic AMP</name>
        <dbReference type="ChEBI" id="CHEBI:58165"/>
        <label>2</label>
    </ligand>
</feature>
<dbReference type="GO" id="GO:0005829">
    <property type="term" value="C:cytosol"/>
    <property type="evidence" value="ECO:0007669"/>
    <property type="project" value="TreeGrafter"/>
</dbReference>
<dbReference type="PROSITE" id="PS00889">
    <property type="entry name" value="CNMP_BINDING_2"/>
    <property type="match status" value="2"/>
</dbReference>
<gene>
    <name evidence="13" type="primary">LOC109472175</name>
</gene>
<evidence type="ECO:0000259" key="11">
    <source>
        <dbReference type="PROSITE" id="PS50042"/>
    </source>
</evidence>
<keyword evidence="12" id="KW-1185">Reference proteome</keyword>
<dbReference type="InterPro" id="IPR000595">
    <property type="entry name" value="cNMP-bd_dom"/>
</dbReference>
<dbReference type="SMART" id="SM00100">
    <property type="entry name" value="cNMP"/>
    <property type="match status" value="2"/>
</dbReference>
<feature type="binding site" evidence="9">
    <location>
        <position position="332"/>
    </location>
    <ligand>
        <name>3',5'-cyclic AMP</name>
        <dbReference type="ChEBI" id="CHEBI:58165"/>
        <label>2</label>
    </ligand>
</feature>
<dbReference type="GeneID" id="109472175"/>
<evidence type="ECO:0000256" key="8">
    <source>
        <dbReference type="ARBA" id="ARBA00067959"/>
    </source>
</evidence>
<feature type="binding site" evidence="9">
    <location>
        <position position="205"/>
    </location>
    <ligand>
        <name>3',5'-cyclic AMP</name>
        <dbReference type="ChEBI" id="CHEBI:58165"/>
        <label>1</label>
    </ligand>
</feature>
<dbReference type="FunFam" id="2.60.120.10:FF:000017">
    <property type="entry name" value="cAMP-dependent protein kinase type II regulatory subunit"/>
    <property type="match status" value="1"/>
</dbReference>
<sequence length="388" mass="44032">MLNTSLRNYWDPDSRAAGQGHTCVAIEGTEAFSFSVNGRFRSRGQKRAGVYASSEQEDHMDVASDDDISDEPPPKRILDSYKRRRQSVCAERYDPDADDEDDDKKVVHPKSDSQRTRLAQAVASILLFKSLDPEQMQEVLDAMFERKVVPDEHVIDQGDDGDNFYVIDSGTYNIYVKIDGTDKHVGSYDNTGSFGELALMYNTPRAATIVATSDGVLWALDRQTFRRILLKNAYKKRKMYENLLDNVPMLKTLEQFERMKVADALMTQSFEDGEVIIRQGDSADCMYFVEEGVVRIAMKNKNADDPDKELEVTRCKQGDYFGELALVTNNPRAASAYAVGKTKVARLDVHAFERLLGPCKELMKRNIELYEEQIHEIFGSKLQLQESQ</sequence>
<dbReference type="PROSITE" id="PS00888">
    <property type="entry name" value="CNMP_BINDING_1"/>
    <property type="match status" value="2"/>
</dbReference>
<feature type="compositionally biased region" description="Basic and acidic residues" evidence="10">
    <location>
        <begin position="103"/>
        <end position="113"/>
    </location>
</feature>
<organism evidence="12 13">
    <name type="scientific">Branchiostoma belcheri</name>
    <name type="common">Amphioxus</name>
    <dbReference type="NCBI Taxonomy" id="7741"/>
    <lineage>
        <taxon>Eukaryota</taxon>
        <taxon>Metazoa</taxon>
        <taxon>Chordata</taxon>
        <taxon>Cephalochordata</taxon>
        <taxon>Leptocardii</taxon>
        <taxon>Amphioxiformes</taxon>
        <taxon>Branchiostomatidae</taxon>
        <taxon>Branchiostoma</taxon>
    </lineage>
</organism>
<comment type="function">
    <text evidence="7">Regulatory subunit of the cAMP-dependent protein kinases involved in cAMP signaling in cells. Type II regulatory chains mediate membrane association by binding to anchoring proteins, including the MAP2 kinase.</text>
</comment>
<feature type="region of interest" description="Disordered" evidence="10">
    <location>
        <begin position="47"/>
        <end position="113"/>
    </location>
</feature>
<evidence type="ECO:0000313" key="12">
    <source>
        <dbReference type="Proteomes" id="UP000515135"/>
    </source>
</evidence>
<proteinExistence type="inferred from homology"/>
<dbReference type="InterPro" id="IPR050503">
    <property type="entry name" value="cAMP-dep_PK_reg_su-like"/>
</dbReference>
<dbReference type="FunFam" id="2.60.120.10:FF:000108">
    <property type="entry name" value="cAMP-dependent protein kinase type II regulatory subunit"/>
    <property type="match status" value="1"/>
</dbReference>
<dbReference type="PIRSF" id="PIRSF000548">
    <property type="entry name" value="PK_regulatory"/>
    <property type="match status" value="1"/>
</dbReference>
<dbReference type="GO" id="GO:0004862">
    <property type="term" value="F:cAMP-dependent protein kinase inhibitor activity"/>
    <property type="evidence" value="ECO:0007669"/>
    <property type="project" value="TreeGrafter"/>
</dbReference>
<dbReference type="InterPro" id="IPR018490">
    <property type="entry name" value="cNMP-bd_dom_sf"/>
</dbReference>
<evidence type="ECO:0000256" key="1">
    <source>
        <dbReference type="ARBA" id="ARBA00005753"/>
    </source>
</evidence>
<keyword evidence="3 9" id="KW-0116">cAMP-binding</keyword>
<dbReference type="OrthoDB" id="417078at2759"/>
<dbReference type="Gene3D" id="2.60.120.10">
    <property type="entry name" value="Jelly Rolls"/>
    <property type="match status" value="2"/>
</dbReference>
<dbReference type="GO" id="GO:0005952">
    <property type="term" value="C:cAMP-dependent protein kinase complex"/>
    <property type="evidence" value="ECO:0007669"/>
    <property type="project" value="InterPro"/>
</dbReference>
<keyword evidence="4" id="KW-0677">Repeat</keyword>
<evidence type="ECO:0000256" key="10">
    <source>
        <dbReference type="SAM" id="MobiDB-lite"/>
    </source>
</evidence>
<evidence type="ECO:0000256" key="2">
    <source>
        <dbReference type="ARBA" id="ARBA00022553"/>
    </source>
</evidence>
<evidence type="ECO:0000313" key="13">
    <source>
        <dbReference type="RefSeq" id="XP_019627336.1"/>
    </source>
</evidence>
<keyword evidence="5 9" id="KW-0547">Nucleotide-binding</keyword>
<evidence type="ECO:0000256" key="7">
    <source>
        <dbReference type="ARBA" id="ARBA00037198"/>
    </source>
</evidence>
<dbReference type="Pfam" id="PF00027">
    <property type="entry name" value="cNMP_binding"/>
    <property type="match status" value="2"/>
</dbReference>
<feature type="domain" description="Cyclic nucleotide-binding" evidence="11">
    <location>
        <begin position="249"/>
        <end position="373"/>
    </location>
</feature>
<dbReference type="InterPro" id="IPR012198">
    <property type="entry name" value="cAMP_dep_PK_reg_su"/>
</dbReference>
<evidence type="ECO:0000256" key="3">
    <source>
        <dbReference type="ARBA" id="ARBA00022566"/>
    </source>
</evidence>
<feature type="binding site" evidence="9">
    <location>
        <position position="196"/>
    </location>
    <ligand>
        <name>3',5'-cyclic AMP</name>
        <dbReference type="ChEBI" id="CHEBI:58165"/>
        <label>1</label>
    </ligand>
</feature>
<dbReference type="Proteomes" id="UP000515135">
    <property type="component" value="Unplaced"/>
</dbReference>
<dbReference type="SUPFAM" id="SSF51206">
    <property type="entry name" value="cAMP-binding domain-like"/>
    <property type="match status" value="2"/>
</dbReference>
<dbReference type="PROSITE" id="PS50042">
    <property type="entry name" value="CNMP_BINDING_3"/>
    <property type="match status" value="2"/>
</dbReference>
<evidence type="ECO:0000256" key="6">
    <source>
        <dbReference type="ARBA" id="ARBA00023149"/>
    </source>
</evidence>
<dbReference type="PANTHER" id="PTHR11635">
    <property type="entry name" value="CAMP-DEPENDENT PROTEIN KINASE REGULATORY CHAIN"/>
    <property type="match status" value="1"/>
</dbReference>
<protein>
    <recommendedName>
        <fullName evidence="8">cAMP-dependent protein kinase type II regulatory subunit</fullName>
    </recommendedName>
</protein>
<name>A0A6P4ZCC5_BRABE</name>
<dbReference type="InterPro" id="IPR018488">
    <property type="entry name" value="cNMP-bd_CS"/>
</dbReference>
<reference evidence="13" key="1">
    <citation type="submission" date="2025-08" db="UniProtKB">
        <authorList>
            <consortium name="RefSeq"/>
        </authorList>
    </citation>
    <scope>IDENTIFICATION</scope>
    <source>
        <tissue evidence="13">Gonad</tissue>
    </source>
</reference>
<keyword evidence="2" id="KW-0597">Phosphoprotein</keyword>
<dbReference type="GO" id="GO:0030552">
    <property type="term" value="F:cAMP binding"/>
    <property type="evidence" value="ECO:0007669"/>
    <property type="project" value="UniProtKB-KW"/>
</dbReference>
<evidence type="ECO:0000256" key="9">
    <source>
        <dbReference type="PIRSR" id="PIRSR000548-1"/>
    </source>
</evidence>
<accession>A0A6P4ZCC5</accession>
<feature type="domain" description="Cyclic nucleotide-binding" evidence="11">
    <location>
        <begin position="127"/>
        <end position="246"/>
    </location>
</feature>
<dbReference type="InterPro" id="IPR014710">
    <property type="entry name" value="RmlC-like_jellyroll"/>
</dbReference>
<dbReference type="PANTHER" id="PTHR11635:SF152">
    <property type="entry name" value="CAMP-DEPENDENT PROTEIN KINASE TYPE I REGULATORY SUBUNIT-RELATED"/>
    <property type="match status" value="1"/>
</dbReference>
<keyword evidence="6 9" id="KW-0114">cAMP</keyword>
<dbReference type="GO" id="GO:0034236">
    <property type="term" value="F:protein kinase A catalytic subunit binding"/>
    <property type="evidence" value="ECO:0007669"/>
    <property type="project" value="TreeGrafter"/>
</dbReference>
<dbReference type="CDD" id="cd00038">
    <property type="entry name" value="CAP_ED"/>
    <property type="match status" value="2"/>
</dbReference>